<reference evidence="2" key="1">
    <citation type="submission" date="2018-01" db="EMBL/GenBank/DDBJ databases">
        <title>An insight into the sialome of Amazonian anophelines.</title>
        <authorList>
            <person name="Ribeiro J.M."/>
            <person name="Scarpassa V."/>
            <person name="Calvo E."/>
        </authorList>
    </citation>
    <scope>NUCLEOTIDE SEQUENCE</scope>
    <source>
        <tissue evidence="2">Salivary glands</tissue>
    </source>
</reference>
<feature type="signal peptide" evidence="1">
    <location>
        <begin position="1"/>
        <end position="22"/>
    </location>
</feature>
<dbReference type="EMBL" id="GGFK01015573">
    <property type="protein sequence ID" value="MBW48894.1"/>
    <property type="molecule type" value="Transcribed_RNA"/>
</dbReference>
<organism evidence="2">
    <name type="scientific">Anopheles triannulatus</name>
    <dbReference type="NCBI Taxonomy" id="58253"/>
    <lineage>
        <taxon>Eukaryota</taxon>
        <taxon>Metazoa</taxon>
        <taxon>Ecdysozoa</taxon>
        <taxon>Arthropoda</taxon>
        <taxon>Hexapoda</taxon>
        <taxon>Insecta</taxon>
        <taxon>Pterygota</taxon>
        <taxon>Neoptera</taxon>
        <taxon>Endopterygota</taxon>
        <taxon>Diptera</taxon>
        <taxon>Nematocera</taxon>
        <taxon>Culicoidea</taxon>
        <taxon>Culicidae</taxon>
        <taxon>Anophelinae</taxon>
        <taxon>Anopheles</taxon>
    </lineage>
</organism>
<sequence>MGVFFVCPFGASLAFLASGGYGGCGCIQGPFGSGWSFGSGLSGGGGPFCLLEWGLRLLEVPILVELLGCSDPFRLLCEHCFKCGVGHGYNQTRVYQ</sequence>
<protein>
    <submittedName>
        <fullName evidence="2">Putative secreted protein</fullName>
    </submittedName>
</protein>
<evidence type="ECO:0000256" key="1">
    <source>
        <dbReference type="SAM" id="SignalP"/>
    </source>
</evidence>
<evidence type="ECO:0000313" key="2">
    <source>
        <dbReference type="EMBL" id="MBW48894.1"/>
    </source>
</evidence>
<dbReference type="AlphaFoldDB" id="A0A2M4B757"/>
<name>A0A2M4B757_9DIPT</name>
<proteinExistence type="predicted"/>
<feature type="chain" id="PRO_5014759834" evidence="1">
    <location>
        <begin position="23"/>
        <end position="96"/>
    </location>
</feature>
<keyword evidence="1" id="KW-0732">Signal</keyword>
<accession>A0A2M4B757</accession>